<gene>
    <name evidence="7" type="primary">NOP9</name>
    <name evidence="7" type="ORF">C6P46_006550</name>
</gene>
<evidence type="ECO:0000256" key="2">
    <source>
        <dbReference type="ARBA" id="ARBA00022737"/>
    </source>
</evidence>
<dbReference type="Proteomes" id="UP000777482">
    <property type="component" value="Unassembled WGS sequence"/>
</dbReference>
<dbReference type="GO" id="GO:0003723">
    <property type="term" value="F:RNA binding"/>
    <property type="evidence" value="ECO:0007669"/>
    <property type="project" value="InterPro"/>
</dbReference>
<reference evidence="7 8" key="1">
    <citation type="submission" date="2020-11" db="EMBL/GenBank/DDBJ databases">
        <title>Kefir isolates.</title>
        <authorList>
            <person name="Marcisauskas S."/>
            <person name="Kim Y."/>
            <person name="Blasche S."/>
        </authorList>
    </citation>
    <scope>NUCLEOTIDE SEQUENCE [LARGE SCALE GENOMIC DNA]</scope>
    <source>
        <strain evidence="7 8">KR</strain>
    </source>
</reference>
<dbReference type="InterPro" id="IPR040000">
    <property type="entry name" value="NOP9"/>
</dbReference>
<dbReference type="InterPro" id="IPR001313">
    <property type="entry name" value="Pumilio_RNA-bd_rpt"/>
</dbReference>
<evidence type="ECO:0000256" key="6">
    <source>
        <dbReference type="SAM" id="MobiDB-lite"/>
    </source>
</evidence>
<evidence type="ECO:0000313" key="8">
    <source>
        <dbReference type="Proteomes" id="UP000777482"/>
    </source>
</evidence>
<evidence type="ECO:0000256" key="3">
    <source>
        <dbReference type="ARBA" id="ARBA00030932"/>
    </source>
</evidence>
<accession>A0A9P6VW13</accession>
<dbReference type="GO" id="GO:0005730">
    <property type="term" value="C:nucleolus"/>
    <property type="evidence" value="ECO:0007669"/>
    <property type="project" value="TreeGrafter"/>
</dbReference>
<dbReference type="GO" id="GO:0030688">
    <property type="term" value="C:preribosome, small subunit precursor"/>
    <property type="evidence" value="ECO:0007669"/>
    <property type="project" value="TreeGrafter"/>
</dbReference>
<dbReference type="InterPro" id="IPR016024">
    <property type="entry name" value="ARM-type_fold"/>
</dbReference>
<dbReference type="GO" id="GO:0000056">
    <property type="term" value="P:ribosomal small subunit export from nucleus"/>
    <property type="evidence" value="ECO:0007669"/>
    <property type="project" value="TreeGrafter"/>
</dbReference>
<organism evidence="7 8">
    <name type="scientific">Rhodotorula mucilaginosa</name>
    <name type="common">Yeast</name>
    <name type="synonym">Rhodotorula rubra</name>
    <dbReference type="NCBI Taxonomy" id="5537"/>
    <lineage>
        <taxon>Eukaryota</taxon>
        <taxon>Fungi</taxon>
        <taxon>Dikarya</taxon>
        <taxon>Basidiomycota</taxon>
        <taxon>Pucciniomycotina</taxon>
        <taxon>Microbotryomycetes</taxon>
        <taxon>Sporidiobolales</taxon>
        <taxon>Sporidiobolaceae</taxon>
        <taxon>Rhodotorula</taxon>
    </lineage>
</organism>
<sequence>MDWDNLPKQQQQQQQQPDGESTDRPAFPPDPNALPEPDPDTKAYFKRVSEQIDEMTAQGHGKAATQLVIDDNGEEVEEEIEDERPLLLRSALESLSGHEIELAGDGETSVVLEQLLYAMDDFARRVLLDRFAGQFERLVKHRSASHVLQTLFELAGETVDRETRGNVASGPASADDTDTLPTMTTLLLSVVAELTPTLPSLIYDPFASHCVRILLLVMSGVPASSSDPKARGERSKKSAQFRKGQGATFGRNWLADDAALAKADPNGKGKGKATTAERFAIPTEFRQALREMHESLNALDTAGIDFATGNAVPSAGAVAGEGVRRAAMHEVAGPVVRILVELEALEGWTPGGWADRILCGLVTQVEAGESSSVGSDLREEYLAGLLRHPASSPTFEMLLRLAPKPVFDALWSDFFEGKLQRLAANAVANFVVAVGVSRVDEVQMQRLVRELKAVPTERRGEWIDNFRTGVLRALMESATRLSACEGEVVDILLDTFALHTDEEKKLVVPCVLTLNRLMYWKKLATGATPEPSTQGSVLLQTWLRLHAPHNQVVLDSIAALPFDSLLAISRSATSSRVLDVLLTSPTVPPRGLRTFIMSLLGHYAVLADDRIGSRVAERCFASADVYLKDKIAQSLFDQQNDLQRSAYAHFFARKLELPLWGRKREDWKAKMARITNEEKARLKAENDSTEAQAKAAMPGGDASAAAAAAAEGSESKRSKKKRERKADEVDEIFASAAGGASTAPPAGDGDRPAKKKSKRESKRTIAAQEGMEDVMAAIKASVASIRFCAVRSLQPAEENKGSAPVLNPVTAGHIVAHDIITKYEYCVTQLQPRQNHLPAEQTATVPAAQRSCSKGTPLQPTAEAVVHSVLDRLICRVFAKVCDEFDPPRLAPRAARRVRAYALYPSSAALAPLLVATRSTKAGS</sequence>
<dbReference type="GO" id="GO:0030686">
    <property type="term" value="C:90S preribosome"/>
    <property type="evidence" value="ECO:0007669"/>
    <property type="project" value="TreeGrafter"/>
</dbReference>
<dbReference type="OrthoDB" id="392571at2759"/>
<dbReference type="PANTHER" id="PTHR13102:SF0">
    <property type="entry name" value="NUCLEOLAR PROTEIN 9"/>
    <property type="match status" value="1"/>
</dbReference>
<dbReference type="AlphaFoldDB" id="A0A9P6VW13"/>
<dbReference type="PROSITE" id="PS50302">
    <property type="entry name" value="PUM"/>
    <property type="match status" value="1"/>
</dbReference>
<dbReference type="GO" id="GO:0000447">
    <property type="term" value="P:endonucleolytic cleavage in ITS1 to separate SSU-rRNA from 5.8S rRNA and LSU-rRNA from tricistronic rRNA transcript (SSU-rRNA, 5.8S rRNA, LSU-rRNA)"/>
    <property type="evidence" value="ECO:0007669"/>
    <property type="project" value="TreeGrafter"/>
</dbReference>
<feature type="compositionally biased region" description="Low complexity" evidence="6">
    <location>
        <begin position="734"/>
        <end position="747"/>
    </location>
</feature>
<comment type="caution">
    <text evidence="7">The sequence shown here is derived from an EMBL/GenBank/DDBJ whole genome shotgun (WGS) entry which is preliminary data.</text>
</comment>
<feature type="repeat" description="Pumilio" evidence="5">
    <location>
        <begin position="598"/>
        <end position="633"/>
    </location>
</feature>
<feature type="region of interest" description="Disordered" evidence="6">
    <location>
        <begin position="1"/>
        <end position="41"/>
    </location>
</feature>
<evidence type="ECO:0000256" key="1">
    <source>
        <dbReference type="ARBA" id="ARBA00016427"/>
    </source>
</evidence>
<keyword evidence="2" id="KW-0677">Repeat</keyword>
<dbReference type="GO" id="GO:0000472">
    <property type="term" value="P:endonucleolytic cleavage to generate mature 5'-end of SSU-rRNA from (SSU-rRNA, 5.8S rRNA, LSU-rRNA)"/>
    <property type="evidence" value="ECO:0007669"/>
    <property type="project" value="TreeGrafter"/>
</dbReference>
<protein>
    <recommendedName>
        <fullName evidence="1">Nucleolar protein 9</fullName>
    </recommendedName>
    <alternativeName>
        <fullName evidence="3 4">Pumilio domain-containing protein NOP9</fullName>
    </alternativeName>
</protein>
<dbReference type="PANTHER" id="PTHR13102">
    <property type="entry name" value="NUCLEOLAR PROTEIN 9"/>
    <property type="match status" value="1"/>
</dbReference>
<evidence type="ECO:0000256" key="5">
    <source>
        <dbReference type="PROSITE-ProRule" id="PRU00317"/>
    </source>
</evidence>
<dbReference type="SMART" id="SM00025">
    <property type="entry name" value="Pumilio"/>
    <property type="match status" value="2"/>
</dbReference>
<feature type="region of interest" description="Disordered" evidence="6">
    <location>
        <begin position="678"/>
        <end position="766"/>
    </location>
</feature>
<proteinExistence type="predicted"/>
<feature type="compositionally biased region" description="Pro residues" evidence="6">
    <location>
        <begin position="26"/>
        <end position="36"/>
    </location>
</feature>
<keyword evidence="8" id="KW-1185">Reference proteome</keyword>
<feature type="compositionally biased region" description="Low complexity" evidence="6">
    <location>
        <begin position="693"/>
        <end position="712"/>
    </location>
</feature>
<evidence type="ECO:0000313" key="7">
    <source>
        <dbReference type="EMBL" id="KAG0657366.1"/>
    </source>
</evidence>
<dbReference type="GO" id="GO:0000480">
    <property type="term" value="P:endonucleolytic cleavage in 5'-ETS of tricistronic rRNA transcript (SSU-rRNA, 5.8S rRNA, LSU-rRNA)"/>
    <property type="evidence" value="ECO:0007669"/>
    <property type="project" value="TreeGrafter"/>
</dbReference>
<dbReference type="SUPFAM" id="SSF48371">
    <property type="entry name" value="ARM repeat"/>
    <property type="match status" value="2"/>
</dbReference>
<dbReference type="Gene3D" id="1.25.10.10">
    <property type="entry name" value="Leucine-rich Repeat Variant"/>
    <property type="match status" value="2"/>
</dbReference>
<feature type="region of interest" description="Disordered" evidence="6">
    <location>
        <begin position="223"/>
        <end position="242"/>
    </location>
</feature>
<name>A0A9P6VW13_RHOMI</name>
<dbReference type="InterPro" id="IPR011989">
    <property type="entry name" value="ARM-like"/>
</dbReference>
<dbReference type="Pfam" id="PF22493">
    <property type="entry name" value="PUF_NOP9"/>
    <property type="match status" value="1"/>
</dbReference>
<dbReference type="EMBL" id="PUHQ01000082">
    <property type="protein sequence ID" value="KAG0657366.1"/>
    <property type="molecule type" value="Genomic_DNA"/>
</dbReference>
<evidence type="ECO:0000256" key="4">
    <source>
        <dbReference type="ARBA" id="ARBA00031929"/>
    </source>
</evidence>